<evidence type="ECO:0000259" key="8">
    <source>
        <dbReference type="PROSITE" id="PS50970"/>
    </source>
</evidence>
<dbReference type="InterPro" id="IPR003726">
    <property type="entry name" value="HCY_dom"/>
</dbReference>
<dbReference type="InterPro" id="IPR036589">
    <property type="entry name" value="HCY_dom_sf"/>
</dbReference>
<feature type="binding site" evidence="6 7">
    <location>
        <position position="245"/>
    </location>
    <ligand>
        <name>Zn(2+)</name>
        <dbReference type="ChEBI" id="CHEBI:29105"/>
    </ligand>
</feature>
<dbReference type="GO" id="GO:0008270">
    <property type="term" value="F:zinc ion binding"/>
    <property type="evidence" value="ECO:0007669"/>
    <property type="project" value="InterPro"/>
</dbReference>
<proteinExistence type="predicted"/>
<sequence>MVSVVRTSLRLKSNFPSSLLRVAAHFSSSSANRQDAKRGLLERLANGPVIGDGSFVITLEKRGYVEAGAWTPEAVLQYPEAVKQLHREFLRAGSDVMQTFTFYSSDDKLCLSGDNLDKTETINCENLNNVACDLAKEVANEGDALVAGGISPVPGYVEEKGKEFVMSEFNKQMKVFKEKGVDFVLAEFFAHIEETEWAIEAMRQLDIPIACSMRIGPAGDLSGVTPQECAVRMAKAGADVVGINCNYDPFICLDTMKMMKEALEEAGITSCHLMAQPVGWHTHELRDDVRGYTALPEFPFSMEPRLLTRTDASKFAREAFNLGVRYIGGCCGFEPYHIRAIAEELAPERGVFPPGKDKSEGYASLKKSVFKRQWERGSRQYWEDLIPAAGREKVKLLAQLDESE</sequence>
<dbReference type="AlphaFoldDB" id="A0A9Q0YKC9"/>
<dbReference type="PANTHER" id="PTHR46120:SF4">
    <property type="entry name" value="HCY-BINDING DOMAIN-CONTAINING PROTEIN"/>
    <property type="match status" value="1"/>
</dbReference>
<keyword evidence="5 6" id="KW-0862">Zinc</keyword>
<evidence type="ECO:0000256" key="3">
    <source>
        <dbReference type="ARBA" id="ARBA00022679"/>
    </source>
</evidence>
<protein>
    <submittedName>
        <fullName evidence="9">Betaine--homocysteine S-methyltransferase 1</fullName>
    </submittedName>
</protein>
<feature type="binding site" evidence="6 7">
    <location>
        <position position="331"/>
    </location>
    <ligand>
        <name>Zn(2+)</name>
        <dbReference type="ChEBI" id="CHEBI:29105"/>
    </ligand>
</feature>
<evidence type="ECO:0000256" key="6">
    <source>
        <dbReference type="PIRSR" id="PIRSR037505-2"/>
    </source>
</evidence>
<dbReference type="PROSITE" id="PS50970">
    <property type="entry name" value="HCY"/>
    <property type="match status" value="1"/>
</dbReference>
<evidence type="ECO:0000313" key="9">
    <source>
        <dbReference type="EMBL" id="KAJ8024009.1"/>
    </source>
</evidence>
<evidence type="ECO:0000313" key="10">
    <source>
        <dbReference type="Proteomes" id="UP001152320"/>
    </source>
</evidence>
<dbReference type="Gene3D" id="3.20.20.330">
    <property type="entry name" value="Homocysteine-binding-like domain"/>
    <property type="match status" value="1"/>
</dbReference>
<comment type="caution">
    <text evidence="9">The sequence shown here is derived from an EMBL/GenBank/DDBJ whole genome shotgun (WGS) entry which is preliminary data.</text>
</comment>
<dbReference type="GO" id="GO:0032259">
    <property type="term" value="P:methylation"/>
    <property type="evidence" value="ECO:0007669"/>
    <property type="project" value="UniProtKB-KW"/>
</dbReference>
<keyword evidence="4 6" id="KW-0479">Metal-binding</keyword>
<dbReference type="OrthoDB" id="261426at2759"/>
<comment type="cofactor">
    <cofactor evidence="6">
        <name>Zn(2+)</name>
        <dbReference type="ChEBI" id="CHEBI:29105"/>
    </cofactor>
    <text evidence="6">Binds 1 zinc ion per subunit.</text>
</comment>
<dbReference type="Pfam" id="PF02574">
    <property type="entry name" value="S-methyl_trans"/>
    <property type="match status" value="1"/>
</dbReference>
<dbReference type="GO" id="GO:0009086">
    <property type="term" value="P:methionine biosynthetic process"/>
    <property type="evidence" value="ECO:0007669"/>
    <property type="project" value="InterPro"/>
</dbReference>
<evidence type="ECO:0000256" key="2">
    <source>
        <dbReference type="ARBA" id="ARBA00022603"/>
    </source>
</evidence>
<dbReference type="PANTHER" id="PTHR46120">
    <property type="entry name" value="BETAINE--HOMOCYSTEINE S-METHYLTRANSFERASE 1"/>
    <property type="match status" value="1"/>
</dbReference>
<keyword evidence="10" id="KW-1185">Reference proteome</keyword>
<keyword evidence="2 7" id="KW-0489">Methyltransferase</keyword>
<dbReference type="EMBL" id="JAIZAY010000019">
    <property type="protein sequence ID" value="KAJ8024009.1"/>
    <property type="molecule type" value="Genomic_DNA"/>
</dbReference>
<keyword evidence="3 7" id="KW-0808">Transferase</keyword>
<dbReference type="InterPro" id="IPR051524">
    <property type="entry name" value="BHMT"/>
</dbReference>
<gene>
    <name evidence="9" type="ORF">HOLleu_36610</name>
</gene>
<evidence type="ECO:0000256" key="1">
    <source>
        <dbReference type="ARBA" id="ARBA00005137"/>
    </source>
</evidence>
<feature type="domain" description="Hcy-binding" evidence="8">
    <location>
        <begin position="37"/>
        <end position="345"/>
    </location>
</feature>
<dbReference type="InterPro" id="IPR017226">
    <property type="entry name" value="BHMT-like"/>
</dbReference>
<reference evidence="9" key="1">
    <citation type="submission" date="2021-10" db="EMBL/GenBank/DDBJ databases">
        <title>Tropical sea cucumber genome reveals ecological adaptation and Cuvierian tubules defense mechanism.</title>
        <authorList>
            <person name="Chen T."/>
        </authorList>
    </citation>
    <scope>NUCLEOTIDE SEQUENCE</scope>
    <source>
        <strain evidence="9">Nanhai2018</strain>
        <tissue evidence="9">Muscle</tissue>
    </source>
</reference>
<evidence type="ECO:0000256" key="5">
    <source>
        <dbReference type="ARBA" id="ARBA00022833"/>
    </source>
</evidence>
<dbReference type="GO" id="GO:0047150">
    <property type="term" value="F:betaine-homocysteine S-methyltransferase activity"/>
    <property type="evidence" value="ECO:0007669"/>
    <property type="project" value="TreeGrafter"/>
</dbReference>
<comment type="pathway">
    <text evidence="1">Amino-acid biosynthesis; L-methionine biosynthesis via de novo pathway; L-methionine from L-homocysteine (BhmT route): step 1/1.</text>
</comment>
<dbReference type="Proteomes" id="UP001152320">
    <property type="component" value="Chromosome 19"/>
</dbReference>
<organism evidence="9 10">
    <name type="scientific">Holothuria leucospilota</name>
    <name type="common">Black long sea cucumber</name>
    <name type="synonym">Mertensiothuria leucospilota</name>
    <dbReference type="NCBI Taxonomy" id="206669"/>
    <lineage>
        <taxon>Eukaryota</taxon>
        <taxon>Metazoa</taxon>
        <taxon>Echinodermata</taxon>
        <taxon>Eleutherozoa</taxon>
        <taxon>Echinozoa</taxon>
        <taxon>Holothuroidea</taxon>
        <taxon>Aspidochirotacea</taxon>
        <taxon>Aspidochirotida</taxon>
        <taxon>Holothuriidae</taxon>
        <taxon>Holothuria</taxon>
    </lineage>
</organism>
<accession>A0A9Q0YKC9</accession>
<dbReference type="FunFam" id="3.20.20.330:FF:000003">
    <property type="entry name" value="Betaine--homocysteine S-methyltransferase 1"/>
    <property type="match status" value="1"/>
</dbReference>
<dbReference type="PIRSF" id="PIRSF037505">
    <property type="entry name" value="Betaine_HMT"/>
    <property type="match status" value="1"/>
</dbReference>
<evidence type="ECO:0000256" key="4">
    <source>
        <dbReference type="ARBA" id="ARBA00022723"/>
    </source>
</evidence>
<dbReference type="SUPFAM" id="SSF82282">
    <property type="entry name" value="Homocysteine S-methyltransferase"/>
    <property type="match status" value="1"/>
</dbReference>
<feature type="binding site" evidence="6 7">
    <location>
        <position position="330"/>
    </location>
    <ligand>
        <name>Zn(2+)</name>
        <dbReference type="ChEBI" id="CHEBI:29105"/>
    </ligand>
</feature>
<evidence type="ECO:0000256" key="7">
    <source>
        <dbReference type="PROSITE-ProRule" id="PRU00333"/>
    </source>
</evidence>
<name>A0A9Q0YKC9_HOLLE</name>